<proteinExistence type="predicted"/>
<evidence type="ECO:0000313" key="1">
    <source>
        <dbReference type="EMBL" id="SPY46023.1"/>
    </source>
</evidence>
<dbReference type="EMBL" id="UATL01000008">
    <property type="protein sequence ID" value="SPY46023.1"/>
    <property type="molecule type" value="Genomic_DNA"/>
</dbReference>
<reference evidence="1 2" key="1">
    <citation type="submission" date="2018-06" db="EMBL/GenBank/DDBJ databases">
        <authorList>
            <consortium name="Pathogen Informatics"/>
            <person name="Doyle S."/>
        </authorList>
    </citation>
    <scope>NUCLEOTIDE SEQUENCE [LARGE SCALE GENOMIC DNA]</scope>
    <source>
        <strain evidence="1 2">NCTC11647</strain>
    </source>
</reference>
<protein>
    <submittedName>
        <fullName evidence="1">Uncharacterized protein</fullName>
    </submittedName>
</protein>
<evidence type="ECO:0000313" key="2">
    <source>
        <dbReference type="Proteomes" id="UP000251647"/>
    </source>
</evidence>
<organism evidence="1 2">
    <name type="scientific">Photobacterium damselae</name>
    <dbReference type="NCBI Taxonomy" id="38293"/>
    <lineage>
        <taxon>Bacteria</taxon>
        <taxon>Pseudomonadati</taxon>
        <taxon>Pseudomonadota</taxon>
        <taxon>Gammaproteobacteria</taxon>
        <taxon>Vibrionales</taxon>
        <taxon>Vibrionaceae</taxon>
        <taxon>Photobacterium</taxon>
    </lineage>
</organism>
<gene>
    <name evidence="1" type="ORF">NCTC11647_04368</name>
</gene>
<sequence>MSESSRRLATVLPLLIAYPAIITKLVTFVGHYATKAEQEMKAPNASRPIRNRSVRRAYLEYLYLQDRD</sequence>
<dbReference type="Proteomes" id="UP000251647">
    <property type="component" value="Unassembled WGS sequence"/>
</dbReference>
<dbReference type="AlphaFoldDB" id="A0A2X1XTV3"/>
<accession>A0A2X1XTV3</accession>
<name>A0A2X1XTV3_PHODM</name>